<reference evidence="1 2" key="1">
    <citation type="submission" date="2013-11" db="EMBL/GenBank/DDBJ databases">
        <title>Genome sequencing of Stegodyphus mimosarum.</title>
        <authorList>
            <person name="Bechsgaard J."/>
        </authorList>
    </citation>
    <scope>NUCLEOTIDE SEQUENCE [LARGE SCALE GENOMIC DNA]</scope>
</reference>
<dbReference type="AlphaFoldDB" id="A0A087UX71"/>
<name>A0A087UX71_STEMI</name>
<accession>A0A087UX71</accession>
<feature type="non-terminal residue" evidence="1">
    <location>
        <position position="71"/>
    </location>
</feature>
<sequence length="71" mass="8374">MEIRVVIFMIFCVTFLIFSEGRKISRRKENFDRLLANSSLTLQENPPSKPKNKTGVFTSWSTWSRCSRKCR</sequence>
<proteinExistence type="predicted"/>
<keyword evidence="2" id="KW-1185">Reference proteome</keyword>
<dbReference type="EMBL" id="KK122125">
    <property type="protein sequence ID" value="KFM81960.1"/>
    <property type="molecule type" value="Genomic_DNA"/>
</dbReference>
<dbReference type="OrthoDB" id="10455754at2759"/>
<dbReference type="Proteomes" id="UP000054359">
    <property type="component" value="Unassembled WGS sequence"/>
</dbReference>
<evidence type="ECO:0000313" key="2">
    <source>
        <dbReference type="Proteomes" id="UP000054359"/>
    </source>
</evidence>
<gene>
    <name evidence="1" type="ORF">X975_24778</name>
</gene>
<evidence type="ECO:0000313" key="1">
    <source>
        <dbReference type="EMBL" id="KFM81960.1"/>
    </source>
</evidence>
<organism evidence="1 2">
    <name type="scientific">Stegodyphus mimosarum</name>
    <name type="common">African social velvet spider</name>
    <dbReference type="NCBI Taxonomy" id="407821"/>
    <lineage>
        <taxon>Eukaryota</taxon>
        <taxon>Metazoa</taxon>
        <taxon>Ecdysozoa</taxon>
        <taxon>Arthropoda</taxon>
        <taxon>Chelicerata</taxon>
        <taxon>Arachnida</taxon>
        <taxon>Araneae</taxon>
        <taxon>Araneomorphae</taxon>
        <taxon>Entelegynae</taxon>
        <taxon>Eresoidea</taxon>
        <taxon>Eresidae</taxon>
        <taxon>Stegodyphus</taxon>
    </lineage>
</organism>
<protein>
    <submittedName>
        <fullName evidence="1">Uncharacterized protein</fullName>
    </submittedName>
</protein>